<organism evidence="1 2">
    <name type="scientific">Sorangium cellulosum</name>
    <name type="common">Polyangium cellulosum</name>
    <dbReference type="NCBI Taxonomy" id="56"/>
    <lineage>
        <taxon>Bacteria</taxon>
        <taxon>Pseudomonadati</taxon>
        <taxon>Myxococcota</taxon>
        <taxon>Polyangia</taxon>
        <taxon>Polyangiales</taxon>
        <taxon>Polyangiaceae</taxon>
        <taxon>Sorangium</taxon>
    </lineage>
</organism>
<gene>
    <name evidence="1" type="ORF">BE21_56895</name>
</gene>
<proteinExistence type="predicted"/>
<protein>
    <submittedName>
        <fullName evidence="1">Uncharacterized protein</fullName>
    </submittedName>
</protein>
<dbReference type="PROSITE" id="PS51257">
    <property type="entry name" value="PROKAR_LIPOPROTEIN"/>
    <property type="match status" value="1"/>
</dbReference>
<evidence type="ECO:0000313" key="1">
    <source>
        <dbReference type="EMBL" id="KYG00976.1"/>
    </source>
</evidence>
<dbReference type="EMBL" id="JEME01003350">
    <property type="protein sequence ID" value="KYG00976.1"/>
    <property type="molecule type" value="Genomic_DNA"/>
</dbReference>
<comment type="caution">
    <text evidence="1">The sequence shown here is derived from an EMBL/GenBank/DDBJ whole genome shotgun (WGS) entry which is preliminary data.</text>
</comment>
<dbReference type="Proteomes" id="UP000075502">
    <property type="component" value="Unassembled WGS sequence"/>
</dbReference>
<evidence type="ECO:0000313" key="2">
    <source>
        <dbReference type="Proteomes" id="UP000075502"/>
    </source>
</evidence>
<sequence>MHTRIGLAMAALVGASAWSPIGLGCGLFMPAAGAFATEALCPRARSPRDAQRCDRLSTYGLGTLGVLCAFL</sequence>
<reference evidence="1 2" key="1">
    <citation type="submission" date="2014-02" db="EMBL/GenBank/DDBJ databases">
        <title>The small core and large imbalanced accessory genome model reveals a collaborative survival strategy of Sorangium cellulosum strains in nature.</title>
        <authorList>
            <person name="Han K."/>
            <person name="Peng R."/>
            <person name="Blom J."/>
            <person name="Li Y.-Z."/>
        </authorList>
    </citation>
    <scope>NUCLEOTIDE SEQUENCE [LARGE SCALE GENOMIC DNA]</scope>
    <source>
        <strain evidence="1 2">So0007-03</strain>
    </source>
</reference>
<accession>A0A150T8D8</accession>
<dbReference type="AlphaFoldDB" id="A0A150T8D8"/>
<name>A0A150T8D8_SORCE</name>